<feature type="compositionally biased region" description="Polar residues" evidence="1">
    <location>
        <begin position="74"/>
        <end position="109"/>
    </location>
</feature>
<reference evidence="2" key="2">
    <citation type="submission" date="2023-06" db="EMBL/GenBank/DDBJ databases">
        <authorList>
            <consortium name="Lawrence Berkeley National Laboratory"/>
            <person name="Haridas S."/>
            <person name="Hensen N."/>
            <person name="Bonometti L."/>
            <person name="Westerberg I."/>
            <person name="Brannstrom I.O."/>
            <person name="Guillou S."/>
            <person name="Cros-Aarteil S."/>
            <person name="Calhoun S."/>
            <person name="Kuo A."/>
            <person name="Mondo S."/>
            <person name="Pangilinan J."/>
            <person name="Riley R."/>
            <person name="Labutti K."/>
            <person name="Andreopoulos B."/>
            <person name="Lipzen A."/>
            <person name="Chen C."/>
            <person name="Yanf M."/>
            <person name="Daum C."/>
            <person name="Ng V."/>
            <person name="Clum A."/>
            <person name="Steindorff A."/>
            <person name="Ohm R."/>
            <person name="Martin F."/>
            <person name="Silar P."/>
            <person name="Natvig D."/>
            <person name="Lalanne C."/>
            <person name="Gautier V."/>
            <person name="Ament-Velasquez S.L."/>
            <person name="Kruys A."/>
            <person name="Hutchinson M.I."/>
            <person name="Powell A.J."/>
            <person name="Barry K."/>
            <person name="Miller A.N."/>
            <person name="Grigoriev I.V."/>
            <person name="Debuchy R."/>
            <person name="Gladieux P."/>
            <person name="Thoren M.H."/>
            <person name="Johannesson H."/>
        </authorList>
    </citation>
    <scope>NUCLEOTIDE SEQUENCE</scope>
    <source>
        <strain evidence="2">SMH4131-1</strain>
    </source>
</reference>
<feature type="region of interest" description="Disordered" evidence="1">
    <location>
        <begin position="1"/>
        <end position="123"/>
    </location>
</feature>
<dbReference type="Proteomes" id="UP001286456">
    <property type="component" value="Unassembled WGS sequence"/>
</dbReference>
<feature type="compositionally biased region" description="Basic and acidic residues" evidence="1">
    <location>
        <begin position="461"/>
        <end position="473"/>
    </location>
</feature>
<feature type="compositionally biased region" description="Basic and acidic residues" evidence="1">
    <location>
        <begin position="379"/>
        <end position="393"/>
    </location>
</feature>
<evidence type="ECO:0000256" key="1">
    <source>
        <dbReference type="SAM" id="MobiDB-lite"/>
    </source>
</evidence>
<feature type="compositionally biased region" description="Low complexity" evidence="1">
    <location>
        <begin position="52"/>
        <end position="66"/>
    </location>
</feature>
<gene>
    <name evidence="2" type="ORF">B0T19DRAFT_422386</name>
</gene>
<evidence type="ECO:0000313" key="3">
    <source>
        <dbReference type="Proteomes" id="UP001286456"/>
    </source>
</evidence>
<sequence>MINPPVAAPPLPTAPARSLPRTPSRHRARQLSTDSTLSEILRSTEKRLQEGTTTAAVTRRSRASTSPGKRPGTGRSSQEFLLDPNTNASGQPLWRSRSQTRTPSPNKRLTGNGHRRQDSQTSVLSEADSLLVEEALTIPLDVPAGLTSPSRNKTKQSPEKQLSRVDSFRSSVSSALSLSTISEDEVSSAGGRTAETPPSGNSTEIDKSTIAGRLSEGDPFASASLLASSSFSSSRPATSQGWPARPQRSQDLCRESLERSLRLRRATVDQIPLSAPRGGRPMPSPELSDRRPSSLSSDEKPDVLLPLGAGPSTRGSKQHLSLNTSILRSIVLPPPTIPGPADPRGHLGIAVISPVKASQTTAQLQRRDSHPATPTRSPDQVDRAHSPTRRLDARLSCISKKQRRASVSSSIYSQDAKEILGAVAAAKEATTAETKTVEGADEPNQSTTQPPSPRPLPSTAEEEKTAETPKAKEAQAQPAAYRTSAPAALALTVAELRRMNSVISNASSAASGDGKGSPTIPGMRGGGFSPTHRRSGSRNYLSLGSPPKGPRQAGSGRHSVAVVGSGSPRRRGGATAAAAASGKGNRGVLPPRPEGEGSREGEEEEKENVEGVMGVPPGGFKMAVGDFSFEQRVRSAAADARRASSPSPKSKAKTKQNNTTPSSSPRRRGADNEHRRSEDSMASLGLYDQDGFLIATPIRSGAMSSPGLRV</sequence>
<organism evidence="2 3">
    <name type="scientific">Cercophora scortea</name>
    <dbReference type="NCBI Taxonomy" id="314031"/>
    <lineage>
        <taxon>Eukaryota</taxon>
        <taxon>Fungi</taxon>
        <taxon>Dikarya</taxon>
        <taxon>Ascomycota</taxon>
        <taxon>Pezizomycotina</taxon>
        <taxon>Sordariomycetes</taxon>
        <taxon>Sordariomycetidae</taxon>
        <taxon>Sordariales</taxon>
        <taxon>Lasiosphaeriaceae</taxon>
        <taxon>Cercophora</taxon>
    </lineage>
</organism>
<feature type="compositionally biased region" description="Low complexity" evidence="1">
    <location>
        <begin position="634"/>
        <end position="649"/>
    </location>
</feature>
<feature type="region of interest" description="Disordered" evidence="1">
    <location>
        <begin position="505"/>
        <end position="688"/>
    </location>
</feature>
<feature type="region of interest" description="Disordered" evidence="1">
    <location>
        <begin position="142"/>
        <end position="206"/>
    </location>
</feature>
<accession>A0AAE0ME18</accession>
<feature type="region of interest" description="Disordered" evidence="1">
    <location>
        <begin position="431"/>
        <end position="483"/>
    </location>
</feature>
<feature type="region of interest" description="Disordered" evidence="1">
    <location>
        <begin position="358"/>
        <end position="412"/>
    </location>
</feature>
<dbReference type="AlphaFoldDB" id="A0AAE0ME18"/>
<feature type="compositionally biased region" description="Basic and acidic residues" evidence="1">
    <location>
        <begin position="287"/>
        <end position="302"/>
    </location>
</feature>
<feature type="compositionally biased region" description="Polar residues" evidence="1">
    <location>
        <begin position="655"/>
        <end position="664"/>
    </location>
</feature>
<dbReference type="EMBL" id="JAUEPO010000003">
    <property type="protein sequence ID" value="KAK3327649.1"/>
    <property type="molecule type" value="Genomic_DNA"/>
</dbReference>
<reference evidence="2" key="1">
    <citation type="journal article" date="2023" name="Mol. Phylogenet. Evol.">
        <title>Genome-scale phylogeny and comparative genomics of the fungal order Sordariales.</title>
        <authorList>
            <person name="Hensen N."/>
            <person name="Bonometti L."/>
            <person name="Westerberg I."/>
            <person name="Brannstrom I.O."/>
            <person name="Guillou S."/>
            <person name="Cros-Aarteil S."/>
            <person name="Calhoun S."/>
            <person name="Haridas S."/>
            <person name="Kuo A."/>
            <person name="Mondo S."/>
            <person name="Pangilinan J."/>
            <person name="Riley R."/>
            <person name="LaButti K."/>
            <person name="Andreopoulos B."/>
            <person name="Lipzen A."/>
            <person name="Chen C."/>
            <person name="Yan M."/>
            <person name="Daum C."/>
            <person name="Ng V."/>
            <person name="Clum A."/>
            <person name="Steindorff A."/>
            <person name="Ohm R.A."/>
            <person name="Martin F."/>
            <person name="Silar P."/>
            <person name="Natvig D.O."/>
            <person name="Lalanne C."/>
            <person name="Gautier V."/>
            <person name="Ament-Velasquez S.L."/>
            <person name="Kruys A."/>
            <person name="Hutchinson M.I."/>
            <person name="Powell A.J."/>
            <person name="Barry K."/>
            <person name="Miller A.N."/>
            <person name="Grigoriev I.V."/>
            <person name="Debuchy R."/>
            <person name="Gladieux P."/>
            <person name="Hiltunen Thoren M."/>
            <person name="Johannesson H."/>
        </authorList>
    </citation>
    <scope>NUCLEOTIDE SEQUENCE</scope>
    <source>
        <strain evidence="2">SMH4131-1</strain>
    </source>
</reference>
<name>A0AAE0ME18_9PEZI</name>
<comment type="caution">
    <text evidence="2">The sequence shown here is derived from an EMBL/GenBank/DDBJ whole genome shotgun (WGS) entry which is preliminary data.</text>
</comment>
<feature type="compositionally biased region" description="Basic and acidic residues" evidence="1">
    <location>
        <begin position="668"/>
        <end position="679"/>
    </location>
</feature>
<feature type="region of interest" description="Disordered" evidence="1">
    <location>
        <begin position="231"/>
        <end position="252"/>
    </location>
</feature>
<feature type="compositionally biased region" description="Low complexity" evidence="1">
    <location>
        <begin position="168"/>
        <end position="181"/>
    </location>
</feature>
<keyword evidence="3" id="KW-1185">Reference proteome</keyword>
<feature type="compositionally biased region" description="Basic and acidic residues" evidence="1">
    <location>
        <begin position="156"/>
        <end position="167"/>
    </location>
</feature>
<feature type="region of interest" description="Disordered" evidence="1">
    <location>
        <begin position="267"/>
        <end position="319"/>
    </location>
</feature>
<feature type="compositionally biased region" description="Pro residues" evidence="1">
    <location>
        <begin position="1"/>
        <end position="13"/>
    </location>
</feature>
<feature type="compositionally biased region" description="Low complexity" evidence="1">
    <location>
        <begin position="559"/>
        <end position="587"/>
    </location>
</feature>
<evidence type="ECO:0000313" key="2">
    <source>
        <dbReference type="EMBL" id="KAK3327649.1"/>
    </source>
</evidence>
<protein>
    <submittedName>
        <fullName evidence="2">Uncharacterized protein</fullName>
    </submittedName>
</protein>
<proteinExistence type="predicted"/>